<organism evidence="4">
    <name type="scientific">viral metagenome</name>
    <dbReference type="NCBI Taxonomy" id="1070528"/>
    <lineage>
        <taxon>unclassified sequences</taxon>
        <taxon>metagenomes</taxon>
        <taxon>organismal metagenomes</taxon>
    </lineage>
</organism>
<keyword evidence="2" id="KW-0833">Ubl conjugation pathway</keyword>
<dbReference type="GO" id="GO:0016740">
    <property type="term" value="F:transferase activity"/>
    <property type="evidence" value="ECO:0007669"/>
    <property type="project" value="UniProtKB-KW"/>
</dbReference>
<dbReference type="PANTHER" id="PTHR46116">
    <property type="entry name" value="(E3-INDEPENDENT) E2 UBIQUITIN-CONJUGATING ENZYME"/>
    <property type="match status" value="1"/>
</dbReference>
<evidence type="ECO:0000313" key="4">
    <source>
        <dbReference type="EMBL" id="QHS95184.1"/>
    </source>
</evidence>
<dbReference type="EMBL" id="MN739245">
    <property type="protein sequence ID" value="QHS95184.1"/>
    <property type="molecule type" value="Genomic_DNA"/>
</dbReference>
<evidence type="ECO:0000256" key="1">
    <source>
        <dbReference type="ARBA" id="ARBA00022679"/>
    </source>
</evidence>
<name>A0A6C0BUD5_9ZZZZ</name>
<dbReference type="AlphaFoldDB" id="A0A6C0BUD5"/>
<protein>
    <recommendedName>
        <fullName evidence="3">UBC core domain-containing protein</fullName>
    </recommendedName>
</protein>
<keyword evidence="1" id="KW-0808">Transferase</keyword>
<dbReference type="SUPFAM" id="SSF54495">
    <property type="entry name" value="UBC-like"/>
    <property type="match status" value="1"/>
</dbReference>
<dbReference type="PROSITE" id="PS50127">
    <property type="entry name" value="UBC_2"/>
    <property type="match status" value="1"/>
</dbReference>
<evidence type="ECO:0000256" key="2">
    <source>
        <dbReference type="ARBA" id="ARBA00022786"/>
    </source>
</evidence>
<sequence>MSKNAQKRIINKDIKELQKMDLASMGIYIDFNEENILDANAIIIGPEGTPYENGVLYFKIEFPKDYPFNPPKVYYISSSRNRIHPNLYVGRSKDNYLGKVCLSIINTWSGPKWTTVMHIGSVLLSIQSLLNENPLHNEPGLENEDGLRNDTYNKIVEYDTYSNLIYKNCFQIPENYKNFEEHIKNHITKNIDVIKKRLEDLSNLYPDKMRVSVNVYNLNVIIDYPKIKNLINNLNI</sequence>
<dbReference type="Pfam" id="PF00179">
    <property type="entry name" value="UQ_con"/>
    <property type="match status" value="1"/>
</dbReference>
<reference evidence="4" key="1">
    <citation type="journal article" date="2020" name="Nature">
        <title>Giant virus diversity and host interactions through global metagenomics.</title>
        <authorList>
            <person name="Schulz F."/>
            <person name="Roux S."/>
            <person name="Paez-Espino D."/>
            <person name="Jungbluth S."/>
            <person name="Walsh D.A."/>
            <person name="Denef V.J."/>
            <person name="McMahon K.D."/>
            <person name="Konstantinidis K.T."/>
            <person name="Eloe-Fadrosh E.A."/>
            <person name="Kyrpides N.C."/>
            <person name="Woyke T."/>
        </authorList>
    </citation>
    <scope>NUCLEOTIDE SEQUENCE</scope>
    <source>
        <strain evidence="4">GVMAG-M-3300018428-35</strain>
    </source>
</reference>
<feature type="domain" description="UBC core" evidence="3">
    <location>
        <begin position="5"/>
        <end position="174"/>
    </location>
</feature>
<dbReference type="Gene3D" id="3.10.110.10">
    <property type="entry name" value="Ubiquitin Conjugating Enzyme"/>
    <property type="match status" value="1"/>
</dbReference>
<dbReference type="InterPro" id="IPR000608">
    <property type="entry name" value="UBC"/>
</dbReference>
<accession>A0A6C0BUD5</accession>
<dbReference type="InterPro" id="IPR016135">
    <property type="entry name" value="UBQ-conjugating_enzyme/RWD"/>
</dbReference>
<evidence type="ECO:0000259" key="3">
    <source>
        <dbReference type="PROSITE" id="PS50127"/>
    </source>
</evidence>
<proteinExistence type="predicted"/>
<dbReference type="SMART" id="SM00212">
    <property type="entry name" value="UBCc"/>
    <property type="match status" value="1"/>
</dbReference>